<comment type="similarity">
    <text evidence="5">Belongs to the TatC family.</text>
</comment>
<dbReference type="GO" id="GO:0009977">
    <property type="term" value="F:proton motive force dependent protein transmembrane transporter activity"/>
    <property type="evidence" value="ECO:0007669"/>
    <property type="project" value="TreeGrafter"/>
</dbReference>
<keyword evidence="5" id="KW-0653">Protein transport</keyword>
<dbReference type="HAMAP" id="MF_00902">
    <property type="entry name" value="TatC"/>
    <property type="match status" value="1"/>
</dbReference>
<comment type="function">
    <text evidence="5">Part of the twin-arginine translocation (Tat) system that transports large folded proteins containing a characteristic twin-arginine motif in their signal peptide across membranes.</text>
</comment>
<dbReference type="OrthoDB" id="9777044at2"/>
<dbReference type="EMBL" id="QYTU02000022">
    <property type="protein sequence ID" value="RWR09309.1"/>
    <property type="molecule type" value="Genomic_DNA"/>
</dbReference>
<dbReference type="AlphaFoldDB" id="A0A443IR33"/>
<dbReference type="NCBIfam" id="TIGR00945">
    <property type="entry name" value="tatC"/>
    <property type="match status" value="1"/>
</dbReference>
<reference evidence="6" key="1">
    <citation type="submission" date="2018-12" db="EMBL/GenBank/DDBJ databases">
        <authorList>
            <person name="Sun L."/>
            <person name="Chen Z."/>
        </authorList>
    </citation>
    <scope>NUCLEOTIDE SEQUENCE [LARGE SCALE GENOMIC DNA]</scope>
    <source>
        <strain evidence="6">DSM 16012</strain>
    </source>
</reference>
<dbReference type="InterPro" id="IPR019820">
    <property type="entry name" value="Sec-indep_translocase_CS"/>
</dbReference>
<organism evidence="6 7">
    <name type="scientific">Siminovitchia fortis</name>
    <dbReference type="NCBI Taxonomy" id="254758"/>
    <lineage>
        <taxon>Bacteria</taxon>
        <taxon>Bacillati</taxon>
        <taxon>Bacillota</taxon>
        <taxon>Bacilli</taxon>
        <taxon>Bacillales</taxon>
        <taxon>Bacillaceae</taxon>
        <taxon>Siminovitchia</taxon>
    </lineage>
</organism>
<dbReference type="PANTHER" id="PTHR30371">
    <property type="entry name" value="SEC-INDEPENDENT PROTEIN TRANSLOCASE PROTEIN TATC"/>
    <property type="match status" value="1"/>
</dbReference>
<evidence type="ECO:0000256" key="5">
    <source>
        <dbReference type="HAMAP-Rule" id="MF_00902"/>
    </source>
</evidence>
<keyword evidence="5" id="KW-0811">Translocation</keyword>
<keyword evidence="5" id="KW-0813">Transport</keyword>
<evidence type="ECO:0000313" key="6">
    <source>
        <dbReference type="EMBL" id="RWR09309.1"/>
    </source>
</evidence>
<sequence length="252" mass="29031">MDQKNMTILDHIEELRKRLVIIVVFFVLAVIVSFFLSQPLIKWLQHASIVHDITMNAFRVTDPFKVFMQMAFVLAFIMTSPVILYQLWAFISPGLLEKERRVTLSYIPVSVTLFLAGVLFAYFVLFPFVIRFMLGLSGNMDIQTTIGINEYFHFLFQITIPFGVLFQLPVVVLFLTRLGIVTPAFLRQVRKYAYFILIVVAAFITPPDVISHMMVTVPLLLLYEISIWISKIGYKKAQASQAEQERAINEPQ</sequence>
<keyword evidence="4 5" id="KW-0472">Membrane</keyword>
<keyword evidence="5" id="KW-1003">Cell membrane</keyword>
<comment type="caution">
    <text evidence="5">Lacks conserved residue(s) required for the propagation of feature annotation.</text>
</comment>
<feature type="transmembrane region" description="Helical" evidence="5">
    <location>
        <begin position="154"/>
        <end position="180"/>
    </location>
</feature>
<dbReference type="InterPro" id="IPR002033">
    <property type="entry name" value="TatC"/>
</dbReference>
<evidence type="ECO:0000256" key="4">
    <source>
        <dbReference type="ARBA" id="ARBA00023136"/>
    </source>
</evidence>
<feature type="transmembrane region" description="Helical" evidence="5">
    <location>
        <begin position="192"/>
        <end position="210"/>
    </location>
</feature>
<dbReference type="PANTHER" id="PTHR30371:SF0">
    <property type="entry name" value="SEC-INDEPENDENT PROTEIN TRANSLOCASE PROTEIN TATC, CHLOROPLASTIC-RELATED"/>
    <property type="match status" value="1"/>
</dbReference>
<keyword evidence="7" id="KW-1185">Reference proteome</keyword>
<accession>A0A443IR33</accession>
<evidence type="ECO:0000256" key="3">
    <source>
        <dbReference type="ARBA" id="ARBA00022989"/>
    </source>
</evidence>
<feature type="transmembrane region" description="Helical" evidence="5">
    <location>
        <begin position="66"/>
        <end position="91"/>
    </location>
</feature>
<comment type="caution">
    <text evidence="6">The sequence shown here is derived from an EMBL/GenBank/DDBJ whole genome shotgun (WGS) entry which is preliminary data.</text>
</comment>
<protein>
    <recommendedName>
        <fullName evidence="5">Sec-independent protein translocase protein TatC</fullName>
    </recommendedName>
</protein>
<feature type="transmembrane region" description="Helical" evidence="5">
    <location>
        <begin position="20"/>
        <end position="41"/>
    </location>
</feature>
<dbReference type="RefSeq" id="WP_120073449.1">
    <property type="nucleotide sequence ID" value="NZ_CP126113.1"/>
</dbReference>
<dbReference type="PROSITE" id="PS01218">
    <property type="entry name" value="TATC"/>
    <property type="match status" value="1"/>
</dbReference>
<dbReference type="GO" id="GO:0043953">
    <property type="term" value="P:protein transport by the Tat complex"/>
    <property type="evidence" value="ECO:0007669"/>
    <property type="project" value="UniProtKB-UniRule"/>
</dbReference>
<name>A0A443IR33_9BACI</name>
<gene>
    <name evidence="5 6" type="primary">tatC</name>
    <name evidence="6" type="ORF">D4N35_010925</name>
</gene>
<dbReference type="Pfam" id="PF00902">
    <property type="entry name" value="TatC"/>
    <property type="match status" value="1"/>
</dbReference>
<dbReference type="Proteomes" id="UP000273811">
    <property type="component" value="Unassembled WGS sequence"/>
</dbReference>
<keyword evidence="3 5" id="KW-1133">Transmembrane helix</keyword>
<keyword evidence="2 5" id="KW-0812">Transmembrane</keyword>
<dbReference type="GO" id="GO:0033281">
    <property type="term" value="C:TAT protein transport complex"/>
    <property type="evidence" value="ECO:0007669"/>
    <property type="project" value="UniProtKB-UniRule"/>
</dbReference>
<evidence type="ECO:0000256" key="1">
    <source>
        <dbReference type="ARBA" id="ARBA00004141"/>
    </source>
</evidence>
<proteinExistence type="inferred from homology"/>
<evidence type="ECO:0000256" key="2">
    <source>
        <dbReference type="ARBA" id="ARBA00022692"/>
    </source>
</evidence>
<feature type="transmembrane region" description="Helical" evidence="5">
    <location>
        <begin position="103"/>
        <end position="134"/>
    </location>
</feature>
<dbReference type="GO" id="GO:0065002">
    <property type="term" value="P:intracellular protein transmembrane transport"/>
    <property type="evidence" value="ECO:0007669"/>
    <property type="project" value="TreeGrafter"/>
</dbReference>
<evidence type="ECO:0000313" key="7">
    <source>
        <dbReference type="Proteomes" id="UP000273811"/>
    </source>
</evidence>
<dbReference type="PRINTS" id="PR01840">
    <property type="entry name" value="TATCFAMILY"/>
</dbReference>
<comment type="subcellular location">
    <subcellularLocation>
        <location evidence="5">Cell membrane</location>
        <topology evidence="5">Multi-pass membrane protein</topology>
    </subcellularLocation>
    <subcellularLocation>
        <location evidence="1">Membrane</location>
        <topology evidence="1">Multi-pass membrane protein</topology>
    </subcellularLocation>
</comment>
<comment type="subunit">
    <text evidence="5">Forms a complex with TatA.</text>
</comment>